<dbReference type="Proteomes" id="UP001207588">
    <property type="component" value="Unassembled WGS sequence"/>
</dbReference>
<dbReference type="EMBL" id="JACKTG010000013">
    <property type="protein sequence ID" value="MCV6988697.1"/>
    <property type="molecule type" value="Genomic_DNA"/>
</dbReference>
<organism evidence="1 2">
    <name type="scientific">Mycobacterium bouchedurhonense</name>
    <dbReference type="NCBI Taxonomy" id="701041"/>
    <lineage>
        <taxon>Bacteria</taxon>
        <taxon>Bacillati</taxon>
        <taxon>Actinomycetota</taxon>
        <taxon>Actinomycetes</taxon>
        <taxon>Mycobacteriales</taxon>
        <taxon>Mycobacteriaceae</taxon>
        <taxon>Mycobacterium</taxon>
        <taxon>Mycobacterium avium complex (MAC)</taxon>
    </lineage>
</organism>
<reference evidence="1" key="2">
    <citation type="journal article" date="2022" name="BMC Genomics">
        <title>Comparative genome analysis of mycobacteria focusing on tRNA and non-coding RNA.</title>
        <authorList>
            <person name="Behra P.R.K."/>
            <person name="Pettersson B.M.F."/>
            <person name="Ramesh M."/>
            <person name="Das S."/>
            <person name="Dasgupta S."/>
            <person name="Kirsebom L.A."/>
        </authorList>
    </citation>
    <scope>NUCLEOTIDE SEQUENCE</scope>
    <source>
        <strain evidence="1">DSM 45439</strain>
    </source>
</reference>
<gene>
    <name evidence="1" type="ORF">H7I91_05140</name>
</gene>
<protein>
    <submittedName>
        <fullName evidence="1">Uncharacterized protein</fullName>
    </submittedName>
</protein>
<reference evidence="1" key="1">
    <citation type="submission" date="2020-07" db="EMBL/GenBank/DDBJ databases">
        <authorList>
            <person name="Pettersson B.M.F."/>
            <person name="Behra P.R.K."/>
            <person name="Ramesh M."/>
            <person name="Das S."/>
            <person name="Dasgupta S."/>
            <person name="Kirsebom L.A."/>
        </authorList>
    </citation>
    <scope>NUCLEOTIDE SEQUENCE</scope>
    <source>
        <strain evidence="1">DSM 45439</strain>
    </source>
</reference>
<sequence length="53" mass="5806">MDRNGITLSRDQLESWARRPLTDAEVDSIAKCIPHSSIPDAIETIANEAIVDA</sequence>
<dbReference type="RefSeq" id="WP_167380289.1">
    <property type="nucleotide sequence ID" value="NZ_JACKTG010000013.1"/>
</dbReference>
<evidence type="ECO:0000313" key="2">
    <source>
        <dbReference type="Proteomes" id="UP001207588"/>
    </source>
</evidence>
<dbReference type="AlphaFoldDB" id="A0AAW5S0K2"/>
<accession>A0AAW5S0K2</accession>
<proteinExistence type="predicted"/>
<evidence type="ECO:0000313" key="1">
    <source>
        <dbReference type="EMBL" id="MCV6988697.1"/>
    </source>
</evidence>
<comment type="caution">
    <text evidence="1">The sequence shown here is derived from an EMBL/GenBank/DDBJ whole genome shotgun (WGS) entry which is preliminary data.</text>
</comment>
<name>A0AAW5S0K2_MYCBC</name>